<evidence type="ECO:0000313" key="2">
    <source>
        <dbReference type="EMBL" id="PBK71762.1"/>
    </source>
</evidence>
<dbReference type="Pfam" id="PF20231">
    <property type="entry name" value="DUF6589"/>
    <property type="match status" value="2"/>
</dbReference>
<sequence length="544" mass="62707">MKSPLLPKILHHWWKPPHSSTAHSWKRAAEGGRPTLTKFMVEIWPTVLTEELEGLRAFFLSPSDNEEDVAENTLTSWDLPKIIEMIQDQAAPNLWKTLWALAYTSHQDKKNQRKNPDTIQQAIGMKNPITLSNIFLLSFDAKKRLWPYITHRVLSFILEVPEFDLSTYSDQTSSELQPPQSIHKLPHGKENATLQFLLGSVNIPEASYEDPSPNYRVPSSGECGDQLTIDRLWGLFHYRARDSNSFEQLDWMLLVFGWFHLQMAFAQSLHKQYLGTAKGQGLRKSFNVMKRKGLLTTSIRGPFHHHLDEALKHIAEARIRIDLCSLANVDSISQLRNKSPDELLALAETFGGGNSKYAMEVLELLQALHQEWPEEVKNFVQEHCWMLNMSGKPDAYVSVDQMQEHNIKDIKDKIVLVTYRSDGPNIKWEYLKKLHPAIPIIHSLSEHMEKQFRTLTRGKWHTIPKKEKDVQKLEKLFQDSKYHTFMPGRKLKAGKDKAKDFIAKGVLKLWEGNTLSNWMNNQTFECSTEEDWEDVESGDEAEGS</sequence>
<evidence type="ECO:0000313" key="3">
    <source>
        <dbReference type="Proteomes" id="UP000218334"/>
    </source>
</evidence>
<gene>
    <name evidence="2" type="ORF">ARMSODRAFT_1016752</name>
</gene>
<dbReference type="InterPro" id="IPR046496">
    <property type="entry name" value="DUF6589"/>
</dbReference>
<reference evidence="3" key="1">
    <citation type="journal article" date="2017" name="Nat. Ecol. Evol.">
        <title>Genome expansion and lineage-specific genetic innovations in the forest pathogenic fungi Armillaria.</title>
        <authorList>
            <person name="Sipos G."/>
            <person name="Prasanna A.N."/>
            <person name="Walter M.C."/>
            <person name="O'Connor E."/>
            <person name="Balint B."/>
            <person name="Krizsan K."/>
            <person name="Kiss B."/>
            <person name="Hess J."/>
            <person name="Varga T."/>
            <person name="Slot J."/>
            <person name="Riley R."/>
            <person name="Boka B."/>
            <person name="Rigling D."/>
            <person name="Barry K."/>
            <person name="Lee J."/>
            <person name="Mihaltcheva S."/>
            <person name="LaButti K."/>
            <person name="Lipzen A."/>
            <person name="Waldron R."/>
            <person name="Moloney N.M."/>
            <person name="Sperisen C."/>
            <person name="Kredics L."/>
            <person name="Vagvoelgyi C."/>
            <person name="Patrignani A."/>
            <person name="Fitzpatrick D."/>
            <person name="Nagy I."/>
            <person name="Doyle S."/>
            <person name="Anderson J.B."/>
            <person name="Grigoriev I.V."/>
            <person name="Gueldener U."/>
            <person name="Muensterkoetter M."/>
            <person name="Nagy L.G."/>
        </authorList>
    </citation>
    <scope>NUCLEOTIDE SEQUENCE [LARGE SCALE GENOMIC DNA]</scope>
    <source>
        <strain evidence="3">28-4</strain>
    </source>
</reference>
<feature type="domain" description="DUF6589" evidence="1">
    <location>
        <begin position="351"/>
        <end position="461"/>
    </location>
</feature>
<evidence type="ECO:0000259" key="1">
    <source>
        <dbReference type="Pfam" id="PF20231"/>
    </source>
</evidence>
<name>A0A2H3BXQ9_9AGAR</name>
<keyword evidence="3" id="KW-1185">Reference proteome</keyword>
<proteinExistence type="predicted"/>
<organism evidence="2 3">
    <name type="scientific">Armillaria solidipes</name>
    <dbReference type="NCBI Taxonomy" id="1076256"/>
    <lineage>
        <taxon>Eukaryota</taxon>
        <taxon>Fungi</taxon>
        <taxon>Dikarya</taxon>
        <taxon>Basidiomycota</taxon>
        <taxon>Agaricomycotina</taxon>
        <taxon>Agaricomycetes</taxon>
        <taxon>Agaricomycetidae</taxon>
        <taxon>Agaricales</taxon>
        <taxon>Marasmiineae</taxon>
        <taxon>Physalacriaceae</taxon>
        <taxon>Armillaria</taxon>
    </lineage>
</organism>
<protein>
    <recommendedName>
        <fullName evidence="1">DUF6589 domain-containing protein</fullName>
    </recommendedName>
</protein>
<dbReference type="AlphaFoldDB" id="A0A2H3BXQ9"/>
<dbReference type="STRING" id="1076256.A0A2H3BXQ9"/>
<feature type="domain" description="DUF6589" evidence="1">
    <location>
        <begin position="126"/>
        <end position="349"/>
    </location>
</feature>
<accession>A0A2H3BXQ9</accession>
<dbReference type="EMBL" id="KZ293423">
    <property type="protein sequence ID" value="PBK71762.1"/>
    <property type="molecule type" value="Genomic_DNA"/>
</dbReference>
<dbReference type="Proteomes" id="UP000218334">
    <property type="component" value="Unassembled WGS sequence"/>
</dbReference>